<feature type="domain" description="Lipoyl-binding" evidence="14">
    <location>
        <begin position="2"/>
        <end position="77"/>
    </location>
</feature>
<evidence type="ECO:0000256" key="12">
    <source>
        <dbReference type="RuleBase" id="RU361138"/>
    </source>
</evidence>
<evidence type="ECO:0000256" key="13">
    <source>
        <dbReference type="SAM" id="MobiDB-lite"/>
    </source>
</evidence>
<dbReference type="PANTHER" id="PTHR43416:SF5">
    <property type="entry name" value="DIHYDROLIPOYLLYSINE-RESIDUE SUCCINYLTRANSFERASE COMPONENT OF 2-OXOGLUTARATE DEHYDROGENASE COMPLEX, MITOCHONDRIAL"/>
    <property type="match status" value="1"/>
</dbReference>
<dbReference type="OrthoDB" id="9805770at2"/>
<dbReference type="InterPro" id="IPR000089">
    <property type="entry name" value="Biotin_lipoyl"/>
</dbReference>
<dbReference type="GO" id="GO:0033512">
    <property type="term" value="P:L-lysine catabolic process to acetyl-CoA via saccharopine"/>
    <property type="evidence" value="ECO:0007669"/>
    <property type="project" value="UniProtKB-UniRule"/>
</dbReference>
<name>A0A401Z7Q0_9CHLR</name>
<sequence>MSVEIKVPALGESIVDATIASWLKQEGDAVKRGDTLAELETDKINVEVNAEQDGVLQKILKQVGDVVAVGEAICTIGDAAAATNGSSSQAVSVANAEAAPDKQQAQNASGANESPLFSDTQRPPSPLARRIAAEHHVDISQVRGSSPHGRVTKEDVISYLEQNGREPAPAVAQGSPTPAPVVPAQAAQPPVAKAAQPAAADGRSEERVRMSRRRQTIAQRLVEAQHTAAMLTTFNEIDMSAVMDVRSRRKDAFKEKHNVSLGFMSFFTKAAVGALKAYPRLNAEIQGTDLVLKHYYDISIAVSTDEGLVVPVVRDADRKGFAQIEREIAELAKRARANALTLNDLQGGTFTITNGGIFGSLLSTPILNAPQVGILGMHKIEQRPIALNGQVVIRPMMYVALSYDHRIVDGSEAVRFLATIKELVEDPESLLLEG</sequence>
<dbReference type="GO" id="GO:0004149">
    <property type="term" value="F:dihydrolipoyllysine-residue succinyltransferase activity"/>
    <property type="evidence" value="ECO:0007669"/>
    <property type="project" value="UniProtKB-UniRule"/>
</dbReference>
<comment type="cofactor">
    <cofactor evidence="12">
        <name>(R)-lipoate</name>
        <dbReference type="ChEBI" id="CHEBI:83088"/>
    </cofactor>
    <text evidence="12">Binds 1 lipoyl cofactor covalently.</text>
</comment>
<evidence type="ECO:0000256" key="2">
    <source>
        <dbReference type="ARBA" id="ARBA00005145"/>
    </source>
</evidence>
<evidence type="ECO:0000313" key="17">
    <source>
        <dbReference type="Proteomes" id="UP000287224"/>
    </source>
</evidence>
<dbReference type="PROSITE" id="PS00189">
    <property type="entry name" value="LIPOYL"/>
    <property type="match status" value="1"/>
</dbReference>
<dbReference type="Gene3D" id="3.30.559.10">
    <property type="entry name" value="Chloramphenicol acetyltransferase-like domain"/>
    <property type="match status" value="1"/>
</dbReference>
<keyword evidence="10 12" id="KW-0012">Acyltransferase</keyword>
<feature type="compositionally biased region" description="Low complexity" evidence="13">
    <location>
        <begin position="182"/>
        <end position="200"/>
    </location>
</feature>
<evidence type="ECO:0000256" key="1">
    <source>
        <dbReference type="ARBA" id="ARBA00004052"/>
    </source>
</evidence>
<feature type="compositionally biased region" description="Polar residues" evidence="13">
    <location>
        <begin position="103"/>
        <end position="122"/>
    </location>
</feature>
<evidence type="ECO:0000256" key="6">
    <source>
        <dbReference type="ARBA" id="ARBA00019511"/>
    </source>
</evidence>
<dbReference type="EMBL" id="BIFQ01000001">
    <property type="protein sequence ID" value="GCE02890.1"/>
    <property type="molecule type" value="Genomic_DNA"/>
</dbReference>
<evidence type="ECO:0000256" key="5">
    <source>
        <dbReference type="ARBA" id="ARBA00012945"/>
    </source>
</evidence>
<protein>
    <recommendedName>
        <fullName evidence="6 12">Dihydrolipoyllysine-residue succinyltransferase component of 2-oxoglutarate dehydrogenase complex</fullName>
        <ecNumber evidence="5 12">2.3.1.61</ecNumber>
    </recommendedName>
    <alternativeName>
        <fullName evidence="12">2-oxoglutarate dehydrogenase complex component E2</fullName>
    </alternativeName>
</protein>
<dbReference type="PROSITE" id="PS51826">
    <property type="entry name" value="PSBD"/>
    <property type="match status" value="1"/>
</dbReference>
<dbReference type="PANTHER" id="PTHR43416">
    <property type="entry name" value="DIHYDROLIPOYLLYSINE-RESIDUE SUCCINYLTRANSFERASE COMPONENT OF 2-OXOGLUTARATE DEHYDROGENASE COMPLEX, MITOCHONDRIAL-RELATED"/>
    <property type="match status" value="1"/>
</dbReference>
<feature type="domain" description="Peripheral subunit-binding (PSBD)" evidence="15">
    <location>
        <begin position="123"/>
        <end position="160"/>
    </location>
</feature>
<evidence type="ECO:0000256" key="7">
    <source>
        <dbReference type="ARBA" id="ARBA00022532"/>
    </source>
</evidence>
<accession>A0A401Z7Q0</accession>
<dbReference type="FunFam" id="3.30.559.10:FF:000007">
    <property type="entry name" value="Dihydrolipoamide acetyltransferase component of pyruvate dehydrogenase complex"/>
    <property type="match status" value="1"/>
</dbReference>
<dbReference type="Pfam" id="PF00198">
    <property type="entry name" value="2-oxoacid_dh"/>
    <property type="match status" value="1"/>
</dbReference>
<evidence type="ECO:0000256" key="11">
    <source>
        <dbReference type="ARBA" id="ARBA00052761"/>
    </source>
</evidence>
<dbReference type="RefSeq" id="WP_126594226.1">
    <property type="nucleotide sequence ID" value="NZ_BIFQ01000001.1"/>
</dbReference>
<dbReference type="Pfam" id="PF02817">
    <property type="entry name" value="E3_binding"/>
    <property type="match status" value="1"/>
</dbReference>
<dbReference type="InterPro" id="IPR050537">
    <property type="entry name" value="2-oxoacid_dehydrogenase"/>
</dbReference>
<evidence type="ECO:0000313" key="16">
    <source>
        <dbReference type="EMBL" id="GCE02890.1"/>
    </source>
</evidence>
<evidence type="ECO:0000256" key="3">
    <source>
        <dbReference type="ARBA" id="ARBA00007317"/>
    </source>
</evidence>
<dbReference type="GO" id="GO:0006099">
    <property type="term" value="P:tricarboxylic acid cycle"/>
    <property type="evidence" value="ECO:0007669"/>
    <property type="project" value="UniProtKB-UniRule"/>
</dbReference>
<comment type="catalytic activity">
    <reaction evidence="11 12">
        <text>N(6)-[(R)-dihydrolipoyl]-L-lysyl-[protein] + succinyl-CoA = N(6)-[(R)-S(8)-succinyldihydrolipoyl]-L-lysyl-[protein] + CoA</text>
        <dbReference type="Rhea" id="RHEA:15213"/>
        <dbReference type="Rhea" id="RHEA-COMP:10475"/>
        <dbReference type="Rhea" id="RHEA-COMP:20092"/>
        <dbReference type="ChEBI" id="CHEBI:57287"/>
        <dbReference type="ChEBI" id="CHEBI:57292"/>
        <dbReference type="ChEBI" id="CHEBI:83100"/>
        <dbReference type="ChEBI" id="CHEBI:83120"/>
        <dbReference type="EC" id="2.3.1.61"/>
    </reaction>
</comment>
<dbReference type="NCBIfam" id="TIGR01347">
    <property type="entry name" value="sucB"/>
    <property type="match status" value="1"/>
</dbReference>
<dbReference type="Gene3D" id="2.40.50.100">
    <property type="match status" value="1"/>
</dbReference>
<feature type="region of interest" description="Disordered" evidence="13">
    <location>
        <begin position="93"/>
        <end position="124"/>
    </location>
</feature>
<organism evidence="16 17">
    <name type="scientific">Dictyobacter aurantiacus</name>
    <dbReference type="NCBI Taxonomy" id="1936993"/>
    <lineage>
        <taxon>Bacteria</taxon>
        <taxon>Bacillati</taxon>
        <taxon>Chloroflexota</taxon>
        <taxon>Ktedonobacteria</taxon>
        <taxon>Ktedonobacterales</taxon>
        <taxon>Dictyobacteraceae</taxon>
        <taxon>Dictyobacter</taxon>
    </lineage>
</organism>
<dbReference type="SUPFAM" id="SSF51230">
    <property type="entry name" value="Single hybrid motif"/>
    <property type="match status" value="1"/>
</dbReference>
<evidence type="ECO:0000256" key="9">
    <source>
        <dbReference type="ARBA" id="ARBA00022823"/>
    </source>
</evidence>
<dbReference type="SUPFAM" id="SSF52777">
    <property type="entry name" value="CoA-dependent acyltransferases"/>
    <property type="match status" value="1"/>
</dbReference>
<gene>
    <name evidence="16" type="ORF">KDAU_02190</name>
</gene>
<comment type="caution">
    <text evidence="16">The sequence shown here is derived from an EMBL/GenBank/DDBJ whole genome shotgun (WGS) entry which is preliminary data.</text>
</comment>
<dbReference type="EC" id="2.3.1.61" evidence="5 12"/>
<dbReference type="SUPFAM" id="SSF47005">
    <property type="entry name" value="Peripheral subunit-binding domain of 2-oxo acid dehydrogenase complex"/>
    <property type="match status" value="1"/>
</dbReference>
<comment type="similarity">
    <text evidence="3 12">Belongs to the 2-oxoacid dehydrogenase family.</text>
</comment>
<keyword evidence="17" id="KW-1185">Reference proteome</keyword>
<dbReference type="InterPro" id="IPR023213">
    <property type="entry name" value="CAT-like_dom_sf"/>
</dbReference>
<dbReference type="CDD" id="cd06849">
    <property type="entry name" value="lipoyl_domain"/>
    <property type="match status" value="1"/>
</dbReference>
<evidence type="ECO:0000256" key="8">
    <source>
        <dbReference type="ARBA" id="ARBA00022679"/>
    </source>
</evidence>
<dbReference type="GO" id="GO:0005829">
    <property type="term" value="C:cytosol"/>
    <property type="evidence" value="ECO:0007669"/>
    <property type="project" value="TreeGrafter"/>
</dbReference>
<comment type="function">
    <text evidence="1 12">E2 component of the 2-oxoglutarate dehydrogenase (OGDH) complex which catalyzes the second step in the conversion of 2-oxoglutarate to succinyl-CoA and CO(2).</text>
</comment>
<comment type="subunit">
    <text evidence="4">Forms a 24-polypeptide structural core with octahedral symmetry. Part of the 2-oxoglutarate dehydrogenase (OGDH) complex composed of E1 (2-oxoglutarate dehydrogenase), E2 (dihydrolipoamide succinyltransferase) and E3 (dihydrolipoamide dehydrogenase); the complex contains multiple copies of the three enzymatic components (E1, E2 and E3).</text>
</comment>
<feature type="region of interest" description="Disordered" evidence="13">
    <location>
        <begin position="166"/>
        <end position="212"/>
    </location>
</feature>
<dbReference type="InterPro" id="IPR004167">
    <property type="entry name" value="PSBD"/>
</dbReference>
<proteinExistence type="inferred from homology"/>
<evidence type="ECO:0000256" key="10">
    <source>
        <dbReference type="ARBA" id="ARBA00023315"/>
    </source>
</evidence>
<dbReference type="InterPro" id="IPR011053">
    <property type="entry name" value="Single_hybrid_motif"/>
</dbReference>
<evidence type="ECO:0000256" key="4">
    <source>
        <dbReference type="ARBA" id="ARBA00011666"/>
    </source>
</evidence>
<evidence type="ECO:0000259" key="14">
    <source>
        <dbReference type="PROSITE" id="PS50968"/>
    </source>
</evidence>
<dbReference type="InterPro" id="IPR036625">
    <property type="entry name" value="E3-bd_dom_sf"/>
</dbReference>
<keyword evidence="8 12" id="KW-0808">Transferase</keyword>
<keyword evidence="7 12" id="KW-0816">Tricarboxylic acid cycle</keyword>
<dbReference type="PROSITE" id="PS50968">
    <property type="entry name" value="BIOTINYL_LIPOYL"/>
    <property type="match status" value="1"/>
</dbReference>
<dbReference type="Proteomes" id="UP000287224">
    <property type="component" value="Unassembled WGS sequence"/>
</dbReference>
<comment type="pathway">
    <text evidence="2 12">Amino-acid degradation; L-lysine degradation via saccharopine pathway; glutaryl-CoA from L-lysine: step 6/6.</text>
</comment>
<dbReference type="Gene3D" id="4.10.320.10">
    <property type="entry name" value="E3-binding domain"/>
    <property type="match status" value="1"/>
</dbReference>
<dbReference type="InterPro" id="IPR001078">
    <property type="entry name" value="2-oxoacid_DH_actylTfrase"/>
</dbReference>
<dbReference type="Pfam" id="PF00364">
    <property type="entry name" value="Biotin_lipoyl"/>
    <property type="match status" value="1"/>
</dbReference>
<dbReference type="InterPro" id="IPR003016">
    <property type="entry name" value="2-oxoA_DH_lipoyl-BS"/>
</dbReference>
<dbReference type="UniPathway" id="UPA00868">
    <property type="reaction ID" value="UER00840"/>
</dbReference>
<dbReference type="AlphaFoldDB" id="A0A401Z7Q0"/>
<dbReference type="NCBIfam" id="NF004309">
    <property type="entry name" value="PRK05704.1"/>
    <property type="match status" value="1"/>
</dbReference>
<dbReference type="GO" id="GO:0045252">
    <property type="term" value="C:oxoglutarate dehydrogenase complex"/>
    <property type="evidence" value="ECO:0007669"/>
    <property type="project" value="UniProtKB-UniRule"/>
</dbReference>
<evidence type="ECO:0000259" key="15">
    <source>
        <dbReference type="PROSITE" id="PS51826"/>
    </source>
</evidence>
<reference evidence="17" key="1">
    <citation type="submission" date="2018-12" db="EMBL/GenBank/DDBJ databases">
        <title>Tengunoibacter tsumagoiensis gen. nov., sp. nov., Dictyobacter kobayashii sp. nov., D. alpinus sp. nov., and D. joshuensis sp. nov. and description of Dictyobacteraceae fam. nov. within the order Ktedonobacterales isolated from Tengu-no-mugimeshi.</title>
        <authorList>
            <person name="Wang C.M."/>
            <person name="Zheng Y."/>
            <person name="Sakai Y."/>
            <person name="Toyoda A."/>
            <person name="Minakuchi Y."/>
            <person name="Abe K."/>
            <person name="Yokota A."/>
            <person name="Yabe S."/>
        </authorList>
    </citation>
    <scope>NUCLEOTIDE SEQUENCE [LARGE SCALE GENOMIC DNA]</scope>
    <source>
        <strain evidence="17">S-27</strain>
    </source>
</reference>
<keyword evidence="9 12" id="KW-0450">Lipoyl</keyword>
<dbReference type="InterPro" id="IPR006255">
    <property type="entry name" value="SucB"/>
</dbReference>